<dbReference type="RefSeq" id="WP_146943304.1">
    <property type="nucleotide sequence ID" value="NZ_BJYJ01000024.1"/>
</dbReference>
<dbReference type="Proteomes" id="UP000321863">
    <property type="component" value="Unassembled WGS sequence"/>
</dbReference>
<feature type="transmembrane region" description="Helical" evidence="1">
    <location>
        <begin position="43"/>
        <end position="62"/>
    </location>
</feature>
<keyword evidence="4" id="KW-1185">Reference proteome</keyword>
<dbReference type="InterPro" id="IPR043831">
    <property type="entry name" value="DUF5808"/>
</dbReference>
<organism evidence="3 4">
    <name type="scientific">Chryseobacterium hagamense</name>
    <dbReference type="NCBI Taxonomy" id="395935"/>
    <lineage>
        <taxon>Bacteria</taxon>
        <taxon>Pseudomonadati</taxon>
        <taxon>Bacteroidota</taxon>
        <taxon>Flavobacteriia</taxon>
        <taxon>Flavobacteriales</taxon>
        <taxon>Weeksellaceae</taxon>
        <taxon>Chryseobacterium group</taxon>
        <taxon>Chryseobacterium</taxon>
    </lineage>
</organism>
<dbReference type="AlphaFoldDB" id="A0A511YQL2"/>
<feature type="domain" description="DUF5808" evidence="2">
    <location>
        <begin position="20"/>
        <end position="45"/>
    </location>
</feature>
<gene>
    <name evidence="3" type="ORF">CHA01nite_32240</name>
</gene>
<protein>
    <recommendedName>
        <fullName evidence="2">DUF5808 domain-containing protein</fullName>
    </recommendedName>
</protein>
<reference evidence="3 4" key="1">
    <citation type="submission" date="2019-07" db="EMBL/GenBank/DDBJ databases">
        <title>Whole genome shotgun sequence of Chryseobacterium hagamense NBRC 105253.</title>
        <authorList>
            <person name="Hosoyama A."/>
            <person name="Uohara A."/>
            <person name="Ohji S."/>
            <person name="Ichikawa N."/>
        </authorList>
    </citation>
    <scope>NUCLEOTIDE SEQUENCE [LARGE SCALE GENOMIC DNA]</scope>
    <source>
        <strain evidence="3 4">NBRC 105253</strain>
    </source>
</reference>
<proteinExistence type="predicted"/>
<evidence type="ECO:0000259" key="2">
    <source>
        <dbReference type="Pfam" id="PF19124"/>
    </source>
</evidence>
<keyword evidence="1" id="KW-1133">Transmembrane helix</keyword>
<dbReference type="EMBL" id="BJYJ01000024">
    <property type="protein sequence ID" value="GEN77484.1"/>
    <property type="molecule type" value="Genomic_DNA"/>
</dbReference>
<name>A0A511YQL2_9FLAO</name>
<evidence type="ECO:0000313" key="3">
    <source>
        <dbReference type="EMBL" id="GEN77484.1"/>
    </source>
</evidence>
<dbReference type="Pfam" id="PF19124">
    <property type="entry name" value="DUF5808"/>
    <property type="match status" value="1"/>
</dbReference>
<dbReference type="OrthoDB" id="157646at2"/>
<evidence type="ECO:0000256" key="1">
    <source>
        <dbReference type="SAM" id="Phobius"/>
    </source>
</evidence>
<evidence type="ECO:0000313" key="4">
    <source>
        <dbReference type="Proteomes" id="UP000321863"/>
    </source>
</evidence>
<comment type="caution">
    <text evidence="3">The sequence shown here is derived from an EMBL/GenBank/DDBJ whole genome shotgun (WGS) entry which is preliminary data.</text>
</comment>
<keyword evidence="1" id="KW-0472">Membrane</keyword>
<sequence length="66" mass="7838">MDNFKKNSSPWKLGFIYYNKDDKRLFPPKRTKMGWTINFANPWSIIAMLLVIISIILIGEYLTKTR</sequence>
<accession>A0A511YQL2</accession>
<keyword evidence="1" id="KW-0812">Transmembrane</keyword>